<reference evidence="2" key="1">
    <citation type="submission" date="2024-05" db="EMBL/GenBank/DDBJ databases">
        <authorList>
            <person name="Yu L."/>
        </authorList>
    </citation>
    <scope>NUCLEOTIDE SEQUENCE</scope>
    <source>
        <strain evidence="2">G08B096</strain>
    </source>
</reference>
<dbReference type="SUPFAM" id="SSF51569">
    <property type="entry name" value="Aldolase"/>
    <property type="match status" value="1"/>
</dbReference>
<dbReference type="Gene3D" id="3.20.20.70">
    <property type="entry name" value="Aldolase class I"/>
    <property type="match status" value="1"/>
</dbReference>
<dbReference type="InterPro" id="IPR013785">
    <property type="entry name" value="Aldolase_TIM"/>
</dbReference>
<gene>
    <name evidence="2" type="ORF">ABIQ69_13000</name>
</gene>
<evidence type="ECO:0000313" key="2">
    <source>
        <dbReference type="EMBL" id="XBX81520.1"/>
    </source>
</evidence>
<sequence>MTSLTLLGADGGVASAALNPAPAFQKPRRPLERRVAYAAAHVVPKAYADNTPGSPADIDWDATLAFRHHVWSWGLGVADAMDTAQRNMGLDASATRELISRSAAEAASAGGRLVVGVNTDHIEDESIGLDEVVEAYTRQLHHAEDAGAGVVLMASRHLARAARTADDYRRVYREVLAAAGAPVILHWLGTAFDPALAGYFGSEDTDAASSTLLQIIEYNRDKVAGVKMSLLDADAEVSVRRRLPETARMFTGDDYHYVGLIEGDEHGHSDALLGAFAGLAPNASAAIQSLDAGDAAGYRAVLGPTEALSQQVFAAPTYYYKTGVAFLSWLNGHQRAFQMVGGLHAARSLPHLSRIVELANASGALERPELAAARWHELLTVNGIDVTAAAAGSATGAATDASADDAAADASTDGTARENAADGAQRAAAPTATDPVDLSEVPA</sequence>
<dbReference type="AlphaFoldDB" id="A0AAU7W715"/>
<protein>
    <submittedName>
        <fullName evidence="2">Dihydrodipicolinate synthase family protein</fullName>
    </submittedName>
</protein>
<dbReference type="InterPro" id="IPR009334">
    <property type="entry name" value="DUF993"/>
</dbReference>
<dbReference type="EMBL" id="CP158374">
    <property type="protein sequence ID" value="XBX81520.1"/>
    <property type="molecule type" value="Genomic_DNA"/>
</dbReference>
<organism evidence="2">
    <name type="scientific">Agromyces sp. G08B096</name>
    <dbReference type="NCBI Taxonomy" id="3156399"/>
    <lineage>
        <taxon>Bacteria</taxon>
        <taxon>Bacillati</taxon>
        <taxon>Actinomycetota</taxon>
        <taxon>Actinomycetes</taxon>
        <taxon>Micrococcales</taxon>
        <taxon>Microbacteriaceae</taxon>
        <taxon>Agromyces</taxon>
    </lineage>
</organism>
<accession>A0AAU7W715</accession>
<name>A0AAU7W715_9MICO</name>
<dbReference type="Pfam" id="PF06187">
    <property type="entry name" value="DUF993"/>
    <property type="match status" value="1"/>
</dbReference>
<evidence type="ECO:0000256" key="1">
    <source>
        <dbReference type="SAM" id="MobiDB-lite"/>
    </source>
</evidence>
<feature type="region of interest" description="Disordered" evidence="1">
    <location>
        <begin position="397"/>
        <end position="443"/>
    </location>
</feature>
<dbReference type="RefSeq" id="WP_350347542.1">
    <property type="nucleotide sequence ID" value="NZ_CP158374.1"/>
</dbReference>
<proteinExistence type="predicted"/>